<evidence type="ECO:0000259" key="1">
    <source>
        <dbReference type="Pfam" id="PF00534"/>
    </source>
</evidence>
<dbReference type="GO" id="GO:0016757">
    <property type="term" value="F:glycosyltransferase activity"/>
    <property type="evidence" value="ECO:0007669"/>
    <property type="project" value="UniProtKB-KW"/>
</dbReference>
<dbReference type="Pfam" id="PF13579">
    <property type="entry name" value="Glyco_trans_4_4"/>
    <property type="match status" value="1"/>
</dbReference>
<keyword evidence="5" id="KW-0808">Transferase</keyword>
<dbReference type="Gene3D" id="3.40.50.2000">
    <property type="entry name" value="Glycogen Phosphorylase B"/>
    <property type="match status" value="3"/>
</dbReference>
<feature type="domain" description="Spore protein YkvP/CgeB glycosyl transferase-like" evidence="3">
    <location>
        <begin position="660"/>
        <end position="768"/>
    </location>
</feature>
<dbReference type="Pfam" id="PF13524">
    <property type="entry name" value="Glyco_trans_1_2"/>
    <property type="match status" value="1"/>
</dbReference>
<dbReference type="Pfam" id="PF00534">
    <property type="entry name" value="Glycos_transf_1"/>
    <property type="match status" value="1"/>
</dbReference>
<dbReference type="PANTHER" id="PTHR45947">
    <property type="entry name" value="SULFOQUINOVOSYL TRANSFERASE SQD2"/>
    <property type="match status" value="1"/>
</dbReference>
<evidence type="ECO:0000313" key="5">
    <source>
        <dbReference type="EMBL" id="MFD1215448.1"/>
    </source>
</evidence>
<sequence length="1014" mass="114126">MDVLLQHAEALAKQPHDSLHSPVQGRIAYVVSHGQSYASNGYAIRTQAIAKALSGHGFEALCFVRPGRPWELGTDKGAVDTQEIVDGVRYIHSRWPDDQHPRGELNTLKASVERFVELFRIYRPEAVLAASNYIVGLPAWIAARRLGLPFYNEVRGFWELSRAAREPGYENTPAFNVEAARDAFVGRQALKVFTLNQPMKEELARRGVDADKIEIVPNGVSKLPEIKHTFPALRQRLEIEADDKVVGYVGSFTPYEGLDVLLDACAELVNQGEKIKLLWVGDGQPVTKVSGSSKTLVDKPWLIQVGRVPHEQVADYYALIDIVVIPRKKLPVCELVPPMKAAEALAYGKRLVVSDVAALGGIAAKHEGVVTFDAGRADSLAFSIQKVLSTAAPSASTALLMQDSINSLAWALPGESSVVTECNVALPEAKVPTTKELPIAAPQKKLKKAPKDFKAISIMDEISEECWKYEFNSFRVDRKNYKSQVKSSTATFAFLESCWKGNGGAWEYAFTSPGLKHANAQALLDLIPRVKEKMPVVFWNKEDPMHYERYLPIAKQADIIFTTDSNKVSSYEQDVPSADVYAVPFAAQQQICNPSDRFRTEPETVCFAGSYYGVGHDERKRQMDALLPSILDFNGAIYDRFSKIDSDRYKFPEKFQPFIRDAVPFHEVVKLYKRFKVFLNVNTIVDSPTMMSRRVYELLACGTPVVSTPSKAIEEQFSGIVHMANDAQEANKIIERLLTDEHYWERTSHLGYREVMTRHTYVHRLQSIKQALGYEAEDEEPLVSIITCTRRPNMIDRIVENMTRQNHSNCELILVLQDFSSAQKDDLLGKLKAKSSNLKRIEVIVNDSQDITLGERFNHAATYAKGEYIAKMDDDDFYFENYLSDMLIPFKFGNYGMVGKQELYMYLSGSNKLIKRFPSMKHREVDFVAGPTFVIKKSVFDKIKFESRNTGEDSTFIKNLKSAGYKIYAADPFNFIQYRGSGGAHTWKVDDDFFLNGKQTQVISDGFAQAYVDF</sequence>
<feature type="domain" description="Glycosyltransferase 2-like" evidence="2">
    <location>
        <begin position="785"/>
        <end position="915"/>
    </location>
</feature>
<dbReference type="Pfam" id="PF00535">
    <property type="entry name" value="Glycos_transf_2"/>
    <property type="match status" value="1"/>
</dbReference>
<reference evidence="6" key="1">
    <citation type="journal article" date="2019" name="Int. J. Syst. Evol. Microbiol.">
        <title>The Global Catalogue of Microorganisms (GCM) 10K type strain sequencing project: providing services to taxonomists for standard genome sequencing and annotation.</title>
        <authorList>
            <consortium name="The Broad Institute Genomics Platform"/>
            <consortium name="The Broad Institute Genome Sequencing Center for Infectious Disease"/>
            <person name="Wu L."/>
            <person name="Ma J."/>
        </authorList>
    </citation>
    <scope>NUCLEOTIDE SEQUENCE [LARGE SCALE GENOMIC DNA]</scope>
    <source>
        <strain evidence="6">CCUG 54356</strain>
    </source>
</reference>
<comment type="caution">
    <text evidence="5">The sequence shown here is derived from an EMBL/GenBank/DDBJ whole genome shotgun (WGS) entry which is preliminary data.</text>
</comment>
<accession>A0ABW3U3P1</accession>
<dbReference type="InterPro" id="IPR050194">
    <property type="entry name" value="Glycosyltransferase_grp1"/>
</dbReference>
<dbReference type="InterPro" id="IPR001296">
    <property type="entry name" value="Glyco_trans_1"/>
</dbReference>
<dbReference type="InterPro" id="IPR055259">
    <property type="entry name" value="YkvP/CgeB_Glyco_trans-like"/>
</dbReference>
<keyword evidence="5" id="KW-0328">Glycosyltransferase</keyword>
<keyword evidence="6" id="KW-1185">Reference proteome</keyword>
<dbReference type="PANTHER" id="PTHR45947:SF3">
    <property type="entry name" value="SULFOQUINOVOSYL TRANSFERASE SQD2"/>
    <property type="match status" value="1"/>
</dbReference>
<name>A0ABW3U3P1_9GAMM</name>
<feature type="domain" description="Glycosyltransferase subfamily 4-like N-terminal" evidence="4">
    <location>
        <begin position="40"/>
        <end position="219"/>
    </location>
</feature>
<dbReference type="CDD" id="cd00761">
    <property type="entry name" value="Glyco_tranf_GTA_type"/>
    <property type="match status" value="1"/>
</dbReference>
<proteinExistence type="predicted"/>
<dbReference type="SUPFAM" id="SSF53756">
    <property type="entry name" value="UDP-Glycosyltransferase/glycogen phosphorylase"/>
    <property type="match status" value="2"/>
</dbReference>
<evidence type="ECO:0000259" key="3">
    <source>
        <dbReference type="Pfam" id="PF13524"/>
    </source>
</evidence>
<organism evidence="5 6">
    <name type="scientific">Microbulbifer celer</name>
    <dbReference type="NCBI Taxonomy" id="435905"/>
    <lineage>
        <taxon>Bacteria</taxon>
        <taxon>Pseudomonadati</taxon>
        <taxon>Pseudomonadota</taxon>
        <taxon>Gammaproteobacteria</taxon>
        <taxon>Cellvibrionales</taxon>
        <taxon>Microbulbiferaceae</taxon>
        <taxon>Microbulbifer</taxon>
    </lineage>
</organism>
<dbReference type="Proteomes" id="UP001597264">
    <property type="component" value="Unassembled WGS sequence"/>
</dbReference>
<dbReference type="InterPro" id="IPR001173">
    <property type="entry name" value="Glyco_trans_2-like"/>
</dbReference>
<feature type="domain" description="Glycosyl transferase family 1" evidence="1">
    <location>
        <begin position="232"/>
        <end position="389"/>
    </location>
</feature>
<dbReference type="InterPro" id="IPR029044">
    <property type="entry name" value="Nucleotide-diphossugar_trans"/>
</dbReference>
<dbReference type="EMBL" id="JBHTLR010000004">
    <property type="protein sequence ID" value="MFD1215448.1"/>
    <property type="molecule type" value="Genomic_DNA"/>
</dbReference>
<dbReference type="Gene3D" id="3.90.550.10">
    <property type="entry name" value="Spore Coat Polysaccharide Biosynthesis Protein SpsA, Chain A"/>
    <property type="match status" value="1"/>
</dbReference>
<protein>
    <submittedName>
        <fullName evidence="5">Glycosyltransferase</fullName>
        <ecNumber evidence="5">2.4.-.-</ecNumber>
    </submittedName>
</protein>
<evidence type="ECO:0000259" key="4">
    <source>
        <dbReference type="Pfam" id="PF13579"/>
    </source>
</evidence>
<dbReference type="SUPFAM" id="SSF53448">
    <property type="entry name" value="Nucleotide-diphospho-sugar transferases"/>
    <property type="match status" value="1"/>
</dbReference>
<gene>
    <name evidence="5" type="ORF">ACFQ2X_02450</name>
</gene>
<dbReference type="EC" id="2.4.-.-" evidence="5"/>
<evidence type="ECO:0000259" key="2">
    <source>
        <dbReference type="Pfam" id="PF00535"/>
    </source>
</evidence>
<dbReference type="RefSeq" id="WP_230437807.1">
    <property type="nucleotide sequence ID" value="NZ_CP087715.1"/>
</dbReference>
<evidence type="ECO:0000313" key="6">
    <source>
        <dbReference type="Proteomes" id="UP001597264"/>
    </source>
</evidence>
<dbReference type="InterPro" id="IPR028098">
    <property type="entry name" value="Glyco_trans_4-like_N"/>
</dbReference>